<dbReference type="InterPro" id="IPR005863">
    <property type="entry name" value="UDP-N-AcMur_synth"/>
</dbReference>
<dbReference type="UniPathway" id="UPA00219"/>
<feature type="domain" description="Mur ligase central" evidence="14">
    <location>
        <begin position="109"/>
        <end position="296"/>
    </location>
</feature>
<dbReference type="STRING" id="246191.SAMN05660337_0052"/>
<evidence type="ECO:0000259" key="14">
    <source>
        <dbReference type="Pfam" id="PF08245"/>
    </source>
</evidence>
<keyword evidence="3 10" id="KW-0132">Cell division</keyword>
<evidence type="ECO:0000256" key="11">
    <source>
        <dbReference type="RuleBase" id="RU004136"/>
    </source>
</evidence>
<evidence type="ECO:0000256" key="6">
    <source>
        <dbReference type="ARBA" id="ARBA00022960"/>
    </source>
</evidence>
<dbReference type="EC" id="6.3.2.10" evidence="10 11"/>
<dbReference type="Gene3D" id="3.40.1190.10">
    <property type="entry name" value="Mur-like, catalytic domain"/>
    <property type="match status" value="1"/>
</dbReference>
<keyword evidence="6 10" id="KW-0133">Cell shape</keyword>
<keyword evidence="1 10" id="KW-0963">Cytoplasm</keyword>
<dbReference type="PANTHER" id="PTHR43024">
    <property type="entry name" value="UDP-N-ACETYLMURAMOYL-TRIPEPTIDE--D-ALANYL-D-ALANINE LIGASE"/>
    <property type="match status" value="1"/>
</dbReference>
<dbReference type="GO" id="GO:0005737">
    <property type="term" value="C:cytoplasm"/>
    <property type="evidence" value="ECO:0007669"/>
    <property type="project" value="UniProtKB-SubCell"/>
</dbReference>
<dbReference type="RefSeq" id="WP_092157130.1">
    <property type="nucleotide sequence ID" value="NZ_FNGA01000001.1"/>
</dbReference>
<dbReference type="OrthoDB" id="9801978at2"/>
<keyword evidence="8 10" id="KW-0131">Cell cycle</keyword>
<dbReference type="GO" id="GO:0051301">
    <property type="term" value="P:cell division"/>
    <property type="evidence" value="ECO:0007669"/>
    <property type="project" value="UniProtKB-KW"/>
</dbReference>
<keyword evidence="16" id="KW-1185">Reference proteome</keyword>
<evidence type="ECO:0000256" key="3">
    <source>
        <dbReference type="ARBA" id="ARBA00022618"/>
    </source>
</evidence>
<evidence type="ECO:0000256" key="9">
    <source>
        <dbReference type="ARBA" id="ARBA00023316"/>
    </source>
</evidence>
<keyword evidence="4 10" id="KW-0547">Nucleotide-binding</keyword>
<comment type="function">
    <text evidence="10 11">Involved in cell wall formation. Catalyzes the final step in the synthesis of UDP-N-acetylmuramoyl-pentapeptide, the precursor of murein.</text>
</comment>
<gene>
    <name evidence="10" type="primary">murF</name>
    <name evidence="15" type="ORF">SAMN05660337_0052</name>
</gene>
<evidence type="ECO:0000256" key="8">
    <source>
        <dbReference type="ARBA" id="ARBA00023306"/>
    </source>
</evidence>
<evidence type="ECO:0000256" key="7">
    <source>
        <dbReference type="ARBA" id="ARBA00022984"/>
    </source>
</evidence>
<dbReference type="HAMAP" id="MF_02019">
    <property type="entry name" value="MurF"/>
    <property type="match status" value="1"/>
</dbReference>
<name>A0A1G9AW79_9BACT</name>
<dbReference type="InterPro" id="IPR036615">
    <property type="entry name" value="Mur_ligase_C_dom_sf"/>
</dbReference>
<dbReference type="GO" id="GO:0047480">
    <property type="term" value="F:UDP-N-acetylmuramoyl-tripeptide-D-alanyl-D-alanine ligase activity"/>
    <property type="evidence" value="ECO:0007669"/>
    <property type="project" value="UniProtKB-UniRule"/>
</dbReference>
<dbReference type="Pfam" id="PF02875">
    <property type="entry name" value="Mur_ligase_C"/>
    <property type="match status" value="1"/>
</dbReference>
<dbReference type="InterPro" id="IPR013221">
    <property type="entry name" value="Mur_ligase_cen"/>
</dbReference>
<keyword evidence="5 10" id="KW-0067">ATP-binding</keyword>
<evidence type="ECO:0000259" key="12">
    <source>
        <dbReference type="Pfam" id="PF01225"/>
    </source>
</evidence>
<dbReference type="NCBIfam" id="TIGR01143">
    <property type="entry name" value="murF"/>
    <property type="match status" value="1"/>
</dbReference>
<evidence type="ECO:0000313" key="16">
    <source>
        <dbReference type="Proteomes" id="UP000199053"/>
    </source>
</evidence>
<dbReference type="SUPFAM" id="SSF53623">
    <property type="entry name" value="MurD-like peptide ligases, catalytic domain"/>
    <property type="match status" value="1"/>
</dbReference>
<dbReference type="SUPFAM" id="SSF53244">
    <property type="entry name" value="MurD-like peptide ligases, peptide-binding domain"/>
    <property type="match status" value="1"/>
</dbReference>
<evidence type="ECO:0000313" key="15">
    <source>
        <dbReference type="EMBL" id="SDK31561.1"/>
    </source>
</evidence>
<dbReference type="Gene3D" id="3.90.190.20">
    <property type="entry name" value="Mur ligase, C-terminal domain"/>
    <property type="match status" value="1"/>
</dbReference>
<dbReference type="InterPro" id="IPR051046">
    <property type="entry name" value="MurCDEF_CellWall_CoF430Synth"/>
</dbReference>
<organism evidence="15 16">
    <name type="scientific">Maridesulfovibrio ferrireducens</name>
    <dbReference type="NCBI Taxonomy" id="246191"/>
    <lineage>
        <taxon>Bacteria</taxon>
        <taxon>Pseudomonadati</taxon>
        <taxon>Thermodesulfobacteriota</taxon>
        <taxon>Desulfovibrionia</taxon>
        <taxon>Desulfovibrionales</taxon>
        <taxon>Desulfovibrionaceae</taxon>
        <taxon>Maridesulfovibrio</taxon>
    </lineage>
</organism>
<keyword evidence="7 10" id="KW-0573">Peptidoglycan synthesis</keyword>
<dbReference type="InterPro" id="IPR035911">
    <property type="entry name" value="MurE/MurF_N"/>
</dbReference>
<dbReference type="GO" id="GO:0005524">
    <property type="term" value="F:ATP binding"/>
    <property type="evidence" value="ECO:0007669"/>
    <property type="project" value="UniProtKB-UniRule"/>
</dbReference>
<protein>
    <recommendedName>
        <fullName evidence="10 11">UDP-N-acetylmuramoyl-tripeptide--D-alanyl-D-alanine ligase</fullName>
        <ecNumber evidence="10 11">6.3.2.10</ecNumber>
    </recommendedName>
    <alternativeName>
        <fullName evidence="10">D-alanyl-D-alanine-adding enzyme</fullName>
    </alternativeName>
</protein>
<dbReference type="InterPro" id="IPR036565">
    <property type="entry name" value="Mur-like_cat_sf"/>
</dbReference>
<proteinExistence type="inferred from homology"/>
<evidence type="ECO:0000256" key="10">
    <source>
        <dbReference type="HAMAP-Rule" id="MF_02019"/>
    </source>
</evidence>
<dbReference type="GO" id="GO:0071555">
    <property type="term" value="P:cell wall organization"/>
    <property type="evidence" value="ECO:0007669"/>
    <property type="project" value="UniProtKB-KW"/>
</dbReference>
<dbReference type="PANTHER" id="PTHR43024:SF1">
    <property type="entry name" value="UDP-N-ACETYLMURAMOYL-TRIPEPTIDE--D-ALANYL-D-ALANINE LIGASE"/>
    <property type="match status" value="1"/>
</dbReference>
<comment type="subcellular location">
    <subcellularLocation>
        <location evidence="10 11">Cytoplasm</location>
    </subcellularLocation>
</comment>
<accession>A0A1G9AW79</accession>
<dbReference type="EMBL" id="FNGA01000001">
    <property type="protein sequence ID" value="SDK31561.1"/>
    <property type="molecule type" value="Genomic_DNA"/>
</dbReference>
<evidence type="ECO:0000256" key="1">
    <source>
        <dbReference type="ARBA" id="ARBA00022490"/>
    </source>
</evidence>
<comment type="catalytic activity">
    <reaction evidence="10 11">
        <text>D-alanyl-D-alanine + UDP-N-acetyl-alpha-D-muramoyl-L-alanyl-gamma-D-glutamyl-meso-2,6-diaminopimelate + ATP = UDP-N-acetyl-alpha-D-muramoyl-L-alanyl-gamma-D-glutamyl-meso-2,6-diaminopimeloyl-D-alanyl-D-alanine + ADP + phosphate + H(+)</text>
        <dbReference type="Rhea" id="RHEA:28374"/>
        <dbReference type="ChEBI" id="CHEBI:15378"/>
        <dbReference type="ChEBI" id="CHEBI:30616"/>
        <dbReference type="ChEBI" id="CHEBI:43474"/>
        <dbReference type="ChEBI" id="CHEBI:57822"/>
        <dbReference type="ChEBI" id="CHEBI:61386"/>
        <dbReference type="ChEBI" id="CHEBI:83905"/>
        <dbReference type="ChEBI" id="CHEBI:456216"/>
        <dbReference type="EC" id="6.3.2.10"/>
    </reaction>
</comment>
<feature type="domain" description="Mur ligase N-terminal catalytic" evidence="12">
    <location>
        <begin position="25"/>
        <end position="97"/>
    </location>
</feature>
<comment type="pathway">
    <text evidence="10 11">Cell wall biogenesis; peptidoglycan biosynthesis.</text>
</comment>
<evidence type="ECO:0000256" key="2">
    <source>
        <dbReference type="ARBA" id="ARBA00022598"/>
    </source>
</evidence>
<dbReference type="GO" id="GO:0008360">
    <property type="term" value="P:regulation of cell shape"/>
    <property type="evidence" value="ECO:0007669"/>
    <property type="project" value="UniProtKB-KW"/>
</dbReference>
<dbReference type="GO" id="GO:0009252">
    <property type="term" value="P:peptidoglycan biosynthetic process"/>
    <property type="evidence" value="ECO:0007669"/>
    <property type="project" value="UniProtKB-UniRule"/>
</dbReference>
<feature type="domain" description="Mur ligase C-terminal" evidence="13">
    <location>
        <begin position="319"/>
        <end position="439"/>
    </location>
</feature>
<evidence type="ECO:0000256" key="5">
    <source>
        <dbReference type="ARBA" id="ARBA00022840"/>
    </source>
</evidence>
<keyword evidence="9 10" id="KW-0961">Cell wall biogenesis/degradation</keyword>
<dbReference type="Pfam" id="PF01225">
    <property type="entry name" value="Mur_ligase"/>
    <property type="match status" value="1"/>
</dbReference>
<dbReference type="Pfam" id="PF08245">
    <property type="entry name" value="Mur_ligase_M"/>
    <property type="match status" value="1"/>
</dbReference>
<dbReference type="SUPFAM" id="SSF63418">
    <property type="entry name" value="MurE/MurF N-terminal domain"/>
    <property type="match status" value="1"/>
</dbReference>
<dbReference type="InterPro" id="IPR004101">
    <property type="entry name" value="Mur_ligase_C"/>
</dbReference>
<dbReference type="Gene3D" id="3.40.1390.10">
    <property type="entry name" value="MurE/MurF, N-terminal domain"/>
    <property type="match status" value="1"/>
</dbReference>
<feature type="binding site" evidence="10">
    <location>
        <begin position="111"/>
        <end position="117"/>
    </location>
    <ligand>
        <name>ATP</name>
        <dbReference type="ChEBI" id="CHEBI:30616"/>
    </ligand>
</feature>
<dbReference type="AlphaFoldDB" id="A0A1G9AW79"/>
<sequence length="463" mass="50129">MKLTLCELEKQLRGGSEIPCAEDTEITAVRIDSRLVRKGDVFFCVDGANYDGHNFAAAALKAGAVAVVTSQHMPELDGKPVIMVRNTVAALGKLAAYWRTRSKAKMIAVTGSAGKTTVKEMLAHVIAGKHSVHKNFMNLNNQIGLPMSMLEATGDEDFWVMELGISLLGDMAELGPVAMPDMAIIHNIGPAHLEGLGSMENVAASKASLFKYLQPDGKGLCCKDHTLLWNAASELTEPISFSSQDKRAFYYSELLETLPDGTGRFLIKAGNETAETILPTCGSHFAENAAAVTCAASLLGFNLQEIADRLNTVQLPKQRFHCHALGKWTLIDDSYNANPLSMNKAIDTAKQIAKERPLVLVLGDMLELGDDAVEAHRELGKKIAAIKPDVTFYYGKHYDDVASSTNGSTFVPVNKPSEFLNGIHELGLNDAVVLFKGSRSCRMENYFHALNNEVTGETGGNKA</sequence>
<keyword evidence="2 10" id="KW-0436">Ligase</keyword>
<evidence type="ECO:0000256" key="4">
    <source>
        <dbReference type="ARBA" id="ARBA00022741"/>
    </source>
</evidence>
<evidence type="ECO:0000259" key="13">
    <source>
        <dbReference type="Pfam" id="PF02875"/>
    </source>
</evidence>
<dbReference type="Proteomes" id="UP000199053">
    <property type="component" value="Unassembled WGS sequence"/>
</dbReference>
<reference evidence="16" key="1">
    <citation type="submission" date="2016-10" db="EMBL/GenBank/DDBJ databases">
        <authorList>
            <person name="Varghese N."/>
            <person name="Submissions S."/>
        </authorList>
    </citation>
    <scope>NUCLEOTIDE SEQUENCE [LARGE SCALE GENOMIC DNA]</scope>
    <source>
        <strain evidence="16">DSM 16995</strain>
    </source>
</reference>
<comment type="similarity">
    <text evidence="10">Belongs to the MurCDEF family. MurF subfamily.</text>
</comment>
<dbReference type="InterPro" id="IPR000713">
    <property type="entry name" value="Mur_ligase_N"/>
</dbReference>
<dbReference type="GO" id="GO:0008766">
    <property type="term" value="F:UDP-N-acetylmuramoylalanyl-D-glutamyl-2,6-diaminopimelate-D-alanyl-D-alanine ligase activity"/>
    <property type="evidence" value="ECO:0007669"/>
    <property type="project" value="RHEA"/>
</dbReference>